<evidence type="ECO:0000313" key="3">
    <source>
        <dbReference type="EMBL" id="GIY53288.1"/>
    </source>
</evidence>
<dbReference type="Proteomes" id="UP001054945">
    <property type="component" value="Unassembled WGS sequence"/>
</dbReference>
<organism evidence="3 4">
    <name type="scientific">Caerostris extrusa</name>
    <name type="common">Bark spider</name>
    <name type="synonym">Caerostris bankana</name>
    <dbReference type="NCBI Taxonomy" id="172846"/>
    <lineage>
        <taxon>Eukaryota</taxon>
        <taxon>Metazoa</taxon>
        <taxon>Ecdysozoa</taxon>
        <taxon>Arthropoda</taxon>
        <taxon>Chelicerata</taxon>
        <taxon>Arachnida</taxon>
        <taxon>Araneae</taxon>
        <taxon>Araneomorphae</taxon>
        <taxon>Entelegynae</taxon>
        <taxon>Araneoidea</taxon>
        <taxon>Araneidae</taxon>
        <taxon>Caerostris</taxon>
    </lineage>
</organism>
<dbReference type="InterPro" id="IPR000198">
    <property type="entry name" value="RhoGAP_dom"/>
</dbReference>
<evidence type="ECO:0000259" key="2">
    <source>
        <dbReference type="PROSITE" id="PS50238"/>
    </source>
</evidence>
<feature type="chain" id="PRO_5043921243" evidence="1">
    <location>
        <begin position="22"/>
        <end position="442"/>
    </location>
</feature>
<dbReference type="GO" id="GO:0005096">
    <property type="term" value="F:GTPase activator activity"/>
    <property type="evidence" value="ECO:0007669"/>
    <property type="project" value="TreeGrafter"/>
</dbReference>
<gene>
    <name evidence="3" type="primary">ARHGAP11A</name>
    <name evidence="3" type="ORF">CEXT_438541</name>
</gene>
<dbReference type="PROSITE" id="PS50238">
    <property type="entry name" value="RHOGAP"/>
    <property type="match status" value="1"/>
</dbReference>
<evidence type="ECO:0000256" key="1">
    <source>
        <dbReference type="SAM" id="SignalP"/>
    </source>
</evidence>
<dbReference type="Gene3D" id="1.10.555.10">
    <property type="entry name" value="Rho GTPase activation protein"/>
    <property type="match status" value="1"/>
</dbReference>
<dbReference type="PANTHER" id="PTHR15670">
    <property type="entry name" value="RHO GTPASE ACTIVATING PROTEIN 11A"/>
    <property type="match status" value="1"/>
</dbReference>
<dbReference type="InterPro" id="IPR008936">
    <property type="entry name" value="Rho_GTPase_activation_prot"/>
</dbReference>
<feature type="signal peptide" evidence="1">
    <location>
        <begin position="1"/>
        <end position="21"/>
    </location>
</feature>
<keyword evidence="1" id="KW-0732">Signal</keyword>
<dbReference type="Pfam" id="PF00620">
    <property type="entry name" value="RhoGAP"/>
    <property type="match status" value="1"/>
</dbReference>
<name>A0AAV4U637_CAEEX</name>
<sequence length="442" mass="49467">MTASPGSNMALLTAIYTVVSSGWTCDFGKKIQIEHFKAGETFCHCLKNKIFGVTLAEQEWTSDSNYLLPKFIASSTTYLQKYTKEVGLFRKAGSKIRQRELRLKIENGDILEGSEPNDVACLLKQWLRELPEPLIPQHMHDLFVRCQQLDSNEKQIKACLLVCLLLPPDHLHTLKYLLCFLAKFAANSDKNMMDAHNLAITMAPNIFVMSADAVDKSKSNLVQVHVSIIQMLIENAIKIGMTSELFSLQHSPQNGKTCSELDSSGDFLDASPCKIRKKLKNGHVKIYSVVSESLLDKIQQQILRKRQKNPGIFVQQHPALFEFTCRQATSVNDQEVILLATPKDKGIKNFGTVGKKWRQKSVHGCPQPIVSIQVTSPQKDNAGSINTCNSGPFKSALSTSDNEAFVFGNDANKLCKSESIKKSTSECYLVQKFEKVRDYLCL</sequence>
<dbReference type="AlphaFoldDB" id="A0AAV4U637"/>
<evidence type="ECO:0000313" key="4">
    <source>
        <dbReference type="Proteomes" id="UP001054945"/>
    </source>
</evidence>
<dbReference type="SUPFAM" id="SSF48350">
    <property type="entry name" value="GTPase activation domain, GAP"/>
    <property type="match status" value="1"/>
</dbReference>
<accession>A0AAV4U637</accession>
<proteinExistence type="predicted"/>
<comment type="caution">
    <text evidence="3">The sequence shown here is derived from an EMBL/GenBank/DDBJ whole genome shotgun (WGS) entry which is preliminary data.</text>
</comment>
<dbReference type="EMBL" id="BPLR01012344">
    <property type="protein sequence ID" value="GIY53288.1"/>
    <property type="molecule type" value="Genomic_DNA"/>
</dbReference>
<dbReference type="GO" id="GO:0007165">
    <property type="term" value="P:signal transduction"/>
    <property type="evidence" value="ECO:0007669"/>
    <property type="project" value="InterPro"/>
</dbReference>
<protein>
    <submittedName>
        <fullName evidence="3">Rho GTPase-activating protein 11A</fullName>
    </submittedName>
</protein>
<dbReference type="InterPro" id="IPR042869">
    <property type="entry name" value="ARHGAP11A/B"/>
</dbReference>
<reference evidence="3 4" key="1">
    <citation type="submission" date="2021-06" db="EMBL/GenBank/DDBJ databases">
        <title>Caerostris extrusa draft genome.</title>
        <authorList>
            <person name="Kono N."/>
            <person name="Arakawa K."/>
        </authorList>
    </citation>
    <scope>NUCLEOTIDE SEQUENCE [LARGE SCALE GENOMIC DNA]</scope>
</reference>
<feature type="domain" description="Rho-GAP" evidence="2">
    <location>
        <begin position="53"/>
        <end position="240"/>
    </location>
</feature>
<keyword evidence="4" id="KW-1185">Reference proteome</keyword>
<dbReference type="SMART" id="SM00324">
    <property type="entry name" value="RhoGAP"/>
    <property type="match status" value="1"/>
</dbReference>
<dbReference type="PANTHER" id="PTHR15670:SF4">
    <property type="entry name" value="RHO GTPASE-ACTIVATING PROTEIN 11A"/>
    <property type="match status" value="1"/>
</dbReference>